<sequence length="701" mass="77146">MNILAESSFKKMSRANGKSSGWAAFDLQQKQKQGPEHEVNKDPFPPISGTTDSLRPCEKLPGNNHVPPKSFSSVLLPSKNFPALKENGNNQTTLLGFDSDSRHQRSVPEKNANLAIRKLKDHHTWAENSLVEDILAAVDNSIDRASTILEAMAPAVSFEDHKPSNTPQQATSDEKTGNSFSFGKVIDGAPLSSTLVDHLRDNVEDLVGGNDSLSQKISDDSNLLRNMQLLNYVPVEPEWEDDDVYISHRKDALRMMRSVSRHSRAATNAFHRGDHVSAQQHSLKAQEEWHVAEELNAKAAKEILGIRNSQNDIWRLDLHGLHAAEAILALQEHLHRIESLGLSKGLTSLNGVKEKDGTIPSTNDSLNHMDKEKLDKPHAPSRLRSSPLHVITGVGNHSRGQAALPTAVRSFLNENGYRFEEMRPGNGSKRRLRVTVDFSHFRVCFCDRRNLPVILIMATRLMFENSCEVGVFSKLTNAYCLVAIGGSESFYSAFEAELADVIPVVKTSISGTRIVGRLCVGNKNGLLLPHTTTDQELQHLRNSLPDQVVVQRIEEKLSALGNCIACNDHVALAHTDLDKETEEMIADVLGVEVFRQTIAGNILVGSYCAFSNRGGLVHPHTSIEDLDELSTLLQVPLVAGTVNRGSEVVAAGMVVNDWIAFCGSDTTATELSVVESVFKLRESQPSAIVDEMRKSLIDSYV</sequence>
<accession>A0ACB9Q6Y7</accession>
<gene>
    <name evidence="1" type="ORF">L6164_003497</name>
</gene>
<reference evidence="1 2" key="1">
    <citation type="journal article" date="2022" name="DNA Res.">
        <title>Chromosomal-level genome assembly of the orchid tree Bauhinia variegata (Leguminosae; Cercidoideae) supports the allotetraploid origin hypothesis of Bauhinia.</title>
        <authorList>
            <person name="Zhong Y."/>
            <person name="Chen Y."/>
            <person name="Zheng D."/>
            <person name="Pang J."/>
            <person name="Liu Y."/>
            <person name="Luo S."/>
            <person name="Meng S."/>
            <person name="Qian L."/>
            <person name="Wei D."/>
            <person name="Dai S."/>
            <person name="Zhou R."/>
        </authorList>
    </citation>
    <scope>NUCLEOTIDE SEQUENCE [LARGE SCALE GENOMIC DNA]</scope>
    <source>
        <strain evidence="1">BV-YZ2020</strain>
    </source>
</reference>
<evidence type="ECO:0000313" key="1">
    <source>
        <dbReference type="EMBL" id="KAI4354650.1"/>
    </source>
</evidence>
<dbReference type="EMBL" id="CM039427">
    <property type="protein sequence ID" value="KAI4354650.1"/>
    <property type="molecule type" value="Genomic_DNA"/>
</dbReference>
<keyword evidence="2" id="KW-1185">Reference proteome</keyword>
<dbReference type="Proteomes" id="UP000828941">
    <property type="component" value="Chromosome 2"/>
</dbReference>
<name>A0ACB9Q6Y7_BAUVA</name>
<evidence type="ECO:0000313" key="2">
    <source>
        <dbReference type="Proteomes" id="UP000828941"/>
    </source>
</evidence>
<proteinExistence type="predicted"/>
<comment type="caution">
    <text evidence="1">The sequence shown here is derived from an EMBL/GenBank/DDBJ whole genome shotgun (WGS) entry which is preliminary data.</text>
</comment>
<organism evidence="1 2">
    <name type="scientific">Bauhinia variegata</name>
    <name type="common">Purple orchid tree</name>
    <name type="synonym">Phanera variegata</name>
    <dbReference type="NCBI Taxonomy" id="167791"/>
    <lineage>
        <taxon>Eukaryota</taxon>
        <taxon>Viridiplantae</taxon>
        <taxon>Streptophyta</taxon>
        <taxon>Embryophyta</taxon>
        <taxon>Tracheophyta</taxon>
        <taxon>Spermatophyta</taxon>
        <taxon>Magnoliopsida</taxon>
        <taxon>eudicotyledons</taxon>
        <taxon>Gunneridae</taxon>
        <taxon>Pentapetalae</taxon>
        <taxon>rosids</taxon>
        <taxon>fabids</taxon>
        <taxon>Fabales</taxon>
        <taxon>Fabaceae</taxon>
        <taxon>Cercidoideae</taxon>
        <taxon>Cercideae</taxon>
        <taxon>Bauhiniinae</taxon>
        <taxon>Bauhinia</taxon>
    </lineage>
</organism>
<protein>
    <submittedName>
        <fullName evidence="1">Uncharacterized protein</fullName>
    </submittedName>
</protein>